<gene>
    <name evidence="3" type="ORF">KM92DES2_10565</name>
</gene>
<dbReference type="InterPro" id="IPR029058">
    <property type="entry name" value="AB_hydrolase_fold"/>
</dbReference>
<dbReference type="InterPro" id="IPR001031">
    <property type="entry name" value="Thioesterase"/>
</dbReference>
<proteinExistence type="inferred from homology"/>
<dbReference type="PANTHER" id="PTHR11487">
    <property type="entry name" value="THIOESTERASE"/>
    <property type="match status" value="1"/>
</dbReference>
<dbReference type="SUPFAM" id="SSF53474">
    <property type="entry name" value="alpha/beta-Hydrolases"/>
    <property type="match status" value="1"/>
</dbReference>
<accession>A0A212J5J3</accession>
<dbReference type="Gene3D" id="3.40.50.1820">
    <property type="entry name" value="alpha/beta hydrolase"/>
    <property type="match status" value="1"/>
</dbReference>
<dbReference type="Pfam" id="PF00975">
    <property type="entry name" value="Thioesterase"/>
    <property type="match status" value="1"/>
</dbReference>
<feature type="domain" description="Thioesterase" evidence="2">
    <location>
        <begin position="7"/>
        <end position="232"/>
    </location>
</feature>
<dbReference type="AlphaFoldDB" id="A0A212J5J3"/>
<evidence type="ECO:0000313" key="3">
    <source>
        <dbReference type="EMBL" id="SBV94713.1"/>
    </source>
</evidence>
<dbReference type="EMBL" id="FLUP01000001">
    <property type="protein sequence ID" value="SBV94713.1"/>
    <property type="molecule type" value="Genomic_DNA"/>
</dbReference>
<dbReference type="InterPro" id="IPR012223">
    <property type="entry name" value="TEII"/>
</dbReference>
<name>A0A212J5J3_9BACT</name>
<protein>
    <submittedName>
        <fullName evidence="3">Thioesterase domain protein</fullName>
    </submittedName>
</protein>
<dbReference type="GO" id="GO:0008610">
    <property type="term" value="P:lipid biosynthetic process"/>
    <property type="evidence" value="ECO:0007669"/>
    <property type="project" value="TreeGrafter"/>
</dbReference>
<evidence type="ECO:0000259" key="2">
    <source>
        <dbReference type="Pfam" id="PF00975"/>
    </source>
</evidence>
<dbReference type="RefSeq" id="WP_227117735.1">
    <property type="nucleotide sequence ID" value="NZ_LT598928.1"/>
</dbReference>
<reference evidence="3" key="1">
    <citation type="submission" date="2016-04" db="EMBL/GenBank/DDBJ databases">
        <authorList>
            <person name="Evans L.H."/>
            <person name="Alamgir A."/>
            <person name="Owens N."/>
            <person name="Weber N.D."/>
            <person name="Virtaneva K."/>
            <person name="Barbian K."/>
            <person name="Babar A."/>
            <person name="Rosenke K."/>
        </authorList>
    </citation>
    <scope>NUCLEOTIDE SEQUENCE</scope>
    <source>
        <strain evidence="3">92-2</strain>
    </source>
</reference>
<evidence type="ECO:0000256" key="1">
    <source>
        <dbReference type="ARBA" id="ARBA00007169"/>
    </source>
</evidence>
<organism evidence="3">
    <name type="scientific">uncultured Desulfovibrio sp</name>
    <dbReference type="NCBI Taxonomy" id="167968"/>
    <lineage>
        <taxon>Bacteria</taxon>
        <taxon>Pseudomonadati</taxon>
        <taxon>Thermodesulfobacteriota</taxon>
        <taxon>Desulfovibrionia</taxon>
        <taxon>Desulfovibrionales</taxon>
        <taxon>Desulfovibrionaceae</taxon>
        <taxon>Desulfovibrio</taxon>
        <taxon>environmental samples</taxon>
    </lineage>
</organism>
<sequence length="238" mass="26378">MQHSATTLFCIPHAGGNTAFYARFNELFPAWITTRPLELPGKGRRCRERLLTNMESMGRDLLEQIHPAAHTGPYALFGHSMGGLLAFLCARFACDAALPLPKALFISSATTPGLMRTGISRPVDQLPPGALWDYVARMGGIPPEIAQSQDFRNYLEPVLCADFMAIEGWQPAPYSPLPLPIHTTIGSHDLVTEADALQWQNLTDAQCTVRTFSGGHFYVQDHWQELADHMTRTLQTTD</sequence>
<dbReference type="PANTHER" id="PTHR11487:SF0">
    <property type="entry name" value="S-ACYL FATTY ACID SYNTHASE THIOESTERASE, MEDIUM CHAIN"/>
    <property type="match status" value="1"/>
</dbReference>
<comment type="similarity">
    <text evidence="1">Belongs to the thioesterase family.</text>
</comment>